<dbReference type="GO" id="GO:0020037">
    <property type="term" value="F:heme binding"/>
    <property type="evidence" value="ECO:0007669"/>
    <property type="project" value="InterPro"/>
</dbReference>
<evidence type="ECO:0000313" key="3">
    <source>
        <dbReference type="EMBL" id="OJI99998.1"/>
    </source>
</evidence>
<dbReference type="PANTHER" id="PTHR24305:SF166">
    <property type="entry name" value="CYTOCHROME P450 12A4, MITOCHONDRIAL-RELATED"/>
    <property type="match status" value="1"/>
</dbReference>
<protein>
    <recommendedName>
        <fullName evidence="5">Cytochrome P450</fullName>
    </recommendedName>
</protein>
<dbReference type="GO" id="GO:0044550">
    <property type="term" value="P:secondary metabolite biosynthetic process"/>
    <property type="evidence" value="ECO:0007669"/>
    <property type="project" value="UniProtKB-ARBA"/>
</dbReference>
<evidence type="ECO:0000256" key="2">
    <source>
        <dbReference type="SAM" id="Phobius"/>
    </source>
</evidence>
<proteinExistence type="inferred from homology"/>
<dbReference type="Proteomes" id="UP000184073">
    <property type="component" value="Unassembled WGS sequence"/>
</dbReference>
<evidence type="ECO:0000256" key="1">
    <source>
        <dbReference type="ARBA" id="ARBA00010617"/>
    </source>
</evidence>
<dbReference type="RefSeq" id="XP_040665761.1">
    <property type="nucleotide sequence ID" value="XM_040809944.1"/>
</dbReference>
<gene>
    <name evidence="3" type="ORF">ASPVEDRAFT_26759</name>
</gene>
<evidence type="ECO:0008006" key="5">
    <source>
        <dbReference type="Google" id="ProtNLM"/>
    </source>
</evidence>
<dbReference type="GO" id="GO:0004497">
    <property type="term" value="F:monooxygenase activity"/>
    <property type="evidence" value="ECO:0007669"/>
    <property type="project" value="InterPro"/>
</dbReference>
<dbReference type="InterPro" id="IPR036396">
    <property type="entry name" value="Cyt_P450_sf"/>
</dbReference>
<dbReference type="EMBL" id="KV878127">
    <property type="protein sequence ID" value="OJI99998.1"/>
    <property type="molecule type" value="Genomic_DNA"/>
</dbReference>
<reference evidence="4" key="1">
    <citation type="journal article" date="2017" name="Genome Biol.">
        <title>Comparative genomics reveals high biological diversity and specific adaptations in the industrially and medically important fungal genus Aspergillus.</title>
        <authorList>
            <person name="de Vries R.P."/>
            <person name="Riley R."/>
            <person name="Wiebenga A."/>
            <person name="Aguilar-Osorio G."/>
            <person name="Amillis S."/>
            <person name="Uchima C.A."/>
            <person name="Anderluh G."/>
            <person name="Asadollahi M."/>
            <person name="Askin M."/>
            <person name="Barry K."/>
            <person name="Battaglia E."/>
            <person name="Bayram O."/>
            <person name="Benocci T."/>
            <person name="Braus-Stromeyer S.A."/>
            <person name="Caldana C."/>
            <person name="Canovas D."/>
            <person name="Cerqueira G.C."/>
            <person name="Chen F."/>
            <person name="Chen W."/>
            <person name="Choi C."/>
            <person name="Clum A."/>
            <person name="Dos Santos R.A."/>
            <person name="Damasio A.R."/>
            <person name="Diallinas G."/>
            <person name="Emri T."/>
            <person name="Fekete E."/>
            <person name="Flipphi M."/>
            <person name="Freyberg S."/>
            <person name="Gallo A."/>
            <person name="Gournas C."/>
            <person name="Habgood R."/>
            <person name="Hainaut M."/>
            <person name="Harispe M.L."/>
            <person name="Henrissat B."/>
            <person name="Hilden K.S."/>
            <person name="Hope R."/>
            <person name="Hossain A."/>
            <person name="Karabika E."/>
            <person name="Karaffa L."/>
            <person name="Karanyi Z."/>
            <person name="Krasevec N."/>
            <person name="Kuo A."/>
            <person name="Kusch H."/>
            <person name="LaButti K."/>
            <person name="Lagendijk E.L."/>
            <person name="Lapidus A."/>
            <person name="Levasseur A."/>
            <person name="Lindquist E."/>
            <person name="Lipzen A."/>
            <person name="Logrieco A.F."/>
            <person name="MacCabe A."/>
            <person name="Maekelae M.R."/>
            <person name="Malavazi I."/>
            <person name="Melin P."/>
            <person name="Meyer V."/>
            <person name="Mielnichuk N."/>
            <person name="Miskei M."/>
            <person name="Molnar A.P."/>
            <person name="Mule G."/>
            <person name="Ngan C.Y."/>
            <person name="Orejas M."/>
            <person name="Orosz E."/>
            <person name="Ouedraogo J.P."/>
            <person name="Overkamp K.M."/>
            <person name="Park H.-S."/>
            <person name="Perrone G."/>
            <person name="Piumi F."/>
            <person name="Punt P.J."/>
            <person name="Ram A.F."/>
            <person name="Ramon A."/>
            <person name="Rauscher S."/>
            <person name="Record E."/>
            <person name="Riano-Pachon D.M."/>
            <person name="Robert V."/>
            <person name="Roehrig J."/>
            <person name="Ruller R."/>
            <person name="Salamov A."/>
            <person name="Salih N.S."/>
            <person name="Samson R.A."/>
            <person name="Sandor E."/>
            <person name="Sanguinetti M."/>
            <person name="Schuetze T."/>
            <person name="Sepcic K."/>
            <person name="Shelest E."/>
            <person name="Sherlock G."/>
            <person name="Sophianopoulou V."/>
            <person name="Squina F.M."/>
            <person name="Sun H."/>
            <person name="Susca A."/>
            <person name="Todd R.B."/>
            <person name="Tsang A."/>
            <person name="Unkles S.E."/>
            <person name="van de Wiele N."/>
            <person name="van Rossen-Uffink D."/>
            <person name="Oliveira J.V."/>
            <person name="Vesth T.C."/>
            <person name="Visser J."/>
            <person name="Yu J.-H."/>
            <person name="Zhou M."/>
            <person name="Andersen M.R."/>
            <person name="Archer D.B."/>
            <person name="Baker S.E."/>
            <person name="Benoit I."/>
            <person name="Brakhage A.A."/>
            <person name="Braus G.H."/>
            <person name="Fischer R."/>
            <person name="Frisvad J.C."/>
            <person name="Goldman G.H."/>
            <person name="Houbraken J."/>
            <person name="Oakley B."/>
            <person name="Pocsi I."/>
            <person name="Scazzocchio C."/>
            <person name="Seiboth B."/>
            <person name="vanKuyk P.A."/>
            <person name="Wortman J."/>
            <person name="Dyer P.S."/>
            <person name="Grigoriev I.V."/>
        </authorList>
    </citation>
    <scope>NUCLEOTIDE SEQUENCE [LARGE SCALE GENOMIC DNA]</scope>
    <source>
        <strain evidence="4">CBS 583.65</strain>
    </source>
</reference>
<organism evidence="3 4">
    <name type="scientific">Aspergillus versicolor CBS 583.65</name>
    <dbReference type="NCBI Taxonomy" id="1036611"/>
    <lineage>
        <taxon>Eukaryota</taxon>
        <taxon>Fungi</taxon>
        <taxon>Dikarya</taxon>
        <taxon>Ascomycota</taxon>
        <taxon>Pezizomycotina</taxon>
        <taxon>Eurotiomycetes</taxon>
        <taxon>Eurotiomycetidae</taxon>
        <taxon>Eurotiales</taxon>
        <taxon>Aspergillaceae</taxon>
        <taxon>Aspergillus</taxon>
        <taxon>Aspergillus subgen. Nidulantes</taxon>
    </lineage>
</organism>
<keyword evidence="4" id="KW-1185">Reference proteome</keyword>
<dbReference type="Gene3D" id="1.10.630.10">
    <property type="entry name" value="Cytochrome P450"/>
    <property type="match status" value="1"/>
</dbReference>
<keyword evidence="2" id="KW-0472">Membrane</keyword>
<keyword evidence="2" id="KW-0812">Transmembrane</keyword>
<accession>A0A1L9PET2</accession>
<comment type="similarity">
    <text evidence="1">Belongs to the cytochrome P450 family.</text>
</comment>
<dbReference type="SUPFAM" id="SSF48264">
    <property type="entry name" value="Cytochrome P450"/>
    <property type="match status" value="1"/>
</dbReference>
<dbReference type="VEuPathDB" id="FungiDB:ASPVEDRAFT_26759"/>
<dbReference type="GeneID" id="63725455"/>
<dbReference type="InterPro" id="IPR050121">
    <property type="entry name" value="Cytochrome_P450_monoxygenase"/>
</dbReference>
<keyword evidence="2" id="KW-1133">Transmembrane helix</keyword>
<dbReference type="GO" id="GO:0005506">
    <property type="term" value="F:iron ion binding"/>
    <property type="evidence" value="ECO:0007669"/>
    <property type="project" value="InterPro"/>
</dbReference>
<dbReference type="OrthoDB" id="2789670at2759"/>
<feature type="transmembrane region" description="Helical" evidence="2">
    <location>
        <begin position="6"/>
        <end position="29"/>
    </location>
</feature>
<dbReference type="STRING" id="1036611.A0A1L9PET2"/>
<sequence>MVSSAHIVGSIAALTLIYFVIYPVAWYVWDPWKLRRFPAPSFLAPISPIWLMSINVGEKRSYRVHEAHQRLGPIIRVSPNMVYFNEPQAVNDIYGHKAASKMIKDKFYDRLAGDYHDIVQERDRGEHSRRRKYLAHAFALKTVVEMGPVIRANAMNLTARIEGFIDDMAGHTGGSSETFNVRAWLNK</sequence>
<evidence type="ECO:0000313" key="4">
    <source>
        <dbReference type="Proteomes" id="UP000184073"/>
    </source>
</evidence>
<dbReference type="PANTHER" id="PTHR24305">
    <property type="entry name" value="CYTOCHROME P450"/>
    <property type="match status" value="1"/>
</dbReference>
<dbReference type="AlphaFoldDB" id="A0A1L9PET2"/>
<name>A0A1L9PET2_ASPVE</name>
<dbReference type="GO" id="GO:0016705">
    <property type="term" value="F:oxidoreductase activity, acting on paired donors, with incorporation or reduction of molecular oxygen"/>
    <property type="evidence" value="ECO:0007669"/>
    <property type="project" value="InterPro"/>
</dbReference>